<dbReference type="SUPFAM" id="SSF103473">
    <property type="entry name" value="MFS general substrate transporter"/>
    <property type="match status" value="2"/>
</dbReference>
<keyword evidence="3 5" id="KW-1133">Transmembrane helix</keyword>
<feature type="transmembrane region" description="Helical" evidence="5">
    <location>
        <begin position="528"/>
        <end position="552"/>
    </location>
</feature>
<feature type="transmembrane region" description="Helical" evidence="5">
    <location>
        <begin position="782"/>
        <end position="802"/>
    </location>
</feature>
<dbReference type="PANTHER" id="PTHR21576:SF22">
    <property type="entry name" value="F25A4.25 PROTEIN"/>
    <property type="match status" value="1"/>
</dbReference>
<keyword evidence="4 5" id="KW-0472">Membrane</keyword>
<feature type="transmembrane region" description="Helical" evidence="5">
    <location>
        <begin position="1034"/>
        <end position="1061"/>
    </location>
</feature>
<feature type="domain" description="Nodulin-like" evidence="6">
    <location>
        <begin position="7"/>
        <end position="67"/>
    </location>
</feature>
<feature type="transmembrane region" description="Helical" evidence="5">
    <location>
        <begin position="89"/>
        <end position="110"/>
    </location>
</feature>
<evidence type="ECO:0000259" key="7">
    <source>
        <dbReference type="Pfam" id="PF23262"/>
    </source>
</evidence>
<feature type="domain" description="NFD4 C-terminal" evidence="7">
    <location>
        <begin position="389"/>
        <end position="599"/>
    </location>
</feature>
<feature type="domain" description="NFD4 C-terminal" evidence="7">
    <location>
        <begin position="982"/>
        <end position="1070"/>
    </location>
</feature>
<dbReference type="InterPro" id="IPR010658">
    <property type="entry name" value="Nodulin-like"/>
</dbReference>
<feature type="transmembrane region" description="Helical" evidence="5">
    <location>
        <begin position="161"/>
        <end position="180"/>
    </location>
</feature>
<dbReference type="InterPro" id="IPR056555">
    <property type="entry name" value="NFD4_C"/>
</dbReference>
<feature type="transmembrane region" description="Helical" evidence="5">
    <location>
        <begin position="291"/>
        <end position="311"/>
    </location>
</feature>
<evidence type="ECO:0000256" key="1">
    <source>
        <dbReference type="ARBA" id="ARBA00004141"/>
    </source>
</evidence>
<dbReference type="AlphaFoldDB" id="A0AAW0L0R1"/>
<feature type="transmembrane region" description="Helical" evidence="5">
    <location>
        <begin position="130"/>
        <end position="149"/>
    </location>
</feature>
<keyword evidence="9" id="KW-1185">Reference proteome</keyword>
<feature type="transmembrane region" description="Helical" evidence="5">
    <location>
        <begin position="847"/>
        <end position="865"/>
    </location>
</feature>
<feature type="transmembrane region" description="Helical" evidence="5">
    <location>
        <begin position="224"/>
        <end position="246"/>
    </location>
</feature>
<feature type="domain" description="Nodulin-like" evidence="6">
    <location>
        <begin position="88"/>
        <end position="340"/>
    </location>
</feature>
<feature type="transmembrane region" description="Helical" evidence="5">
    <location>
        <begin position="258"/>
        <end position="279"/>
    </location>
</feature>
<keyword evidence="2 5" id="KW-0812">Transmembrane</keyword>
<comment type="subcellular location">
    <subcellularLocation>
        <location evidence="1">Membrane</location>
        <topology evidence="1">Multi-pass membrane protein</topology>
    </subcellularLocation>
</comment>
<evidence type="ECO:0000256" key="4">
    <source>
        <dbReference type="ARBA" id="ARBA00023136"/>
    </source>
</evidence>
<feature type="transmembrane region" description="Helical" evidence="5">
    <location>
        <begin position="46"/>
        <end position="68"/>
    </location>
</feature>
<name>A0AAW0L0R1_QUESU</name>
<proteinExistence type="predicted"/>
<evidence type="ECO:0000256" key="3">
    <source>
        <dbReference type="ARBA" id="ARBA00022989"/>
    </source>
</evidence>
<feature type="transmembrane region" description="Helical" evidence="5">
    <location>
        <begin position="654"/>
        <end position="674"/>
    </location>
</feature>
<dbReference type="EMBL" id="PKMF04000189">
    <property type="protein sequence ID" value="KAK7844241.1"/>
    <property type="molecule type" value="Genomic_DNA"/>
</dbReference>
<evidence type="ECO:0000256" key="2">
    <source>
        <dbReference type="ARBA" id="ARBA00022692"/>
    </source>
</evidence>
<feature type="transmembrane region" description="Helical" evidence="5">
    <location>
        <begin position="686"/>
        <end position="710"/>
    </location>
</feature>
<feature type="transmembrane region" description="Helical" evidence="5">
    <location>
        <begin position="998"/>
        <end position="1022"/>
    </location>
</feature>
<dbReference type="GO" id="GO:0016020">
    <property type="term" value="C:membrane"/>
    <property type="evidence" value="ECO:0007669"/>
    <property type="project" value="UniProtKB-SubCell"/>
</dbReference>
<comment type="caution">
    <text evidence="8">The sequence shown here is derived from an EMBL/GenBank/DDBJ whole genome shotgun (WGS) entry which is preliminary data.</text>
</comment>
<sequence length="1078" mass="117921">MERVSSKWMATVASIWIQCSSGANTFGVYSSVLKSTQGYDQSTLETVALFRDIGLVGGVLAGLLYTAVTSTFGQEGNIAGMMERVSSKWMATVASIWIQCSSGANTFGVYSSVLKSTQGYDQSTLETVALFRDIGLVGGVLAGLLYTAVTSSNNHSGFGGPWVVLLAGAIQSFLGYFLTWASVVGLIQRPPVPLMCLFMYLSSQSMPFFNTANMVSGVQNFQEYSGTIVGIMKGFAGISGAIIIHVYDAFYKGKPSKFLLMLALLPTFITLVLMLLVKIYETNTGDDKKHLKDFSAVVLIIAGYLMIIIILENMFSLPLWAHKFTFTLLLLLLASPLGIAIKAQKDDSKRFLETFSSESSVANDIAYHELPSCEAQVNVALDDEVLFDEEGMNLLQTMCTVNFWLLFIAMICGLGSTVAVNNNLSQMGQSLNYTSVEVNNLVSLWSIWDCLGRVGFGYLSDYLLHKRGLARPMLLAATLATMVIGHIVIAYGILYVGSILIAICNGSLWALIPTITKDIFGVRHMGTIFHAIAIAGPVGCYILSVKLIGYIYDKEAGGDDHSCFGTRCFMSSFIIVASLVLLGFLLAITLFFRTKRFYSPRRKMEWLRLGNKWMATVASMWIQFSIGSYTFGVYSSVLKSSQGYDQSTLETVAVFRDIGSSAGVLSGLLYTAVAHSNSYSGFCGPWLVHLAGAIQNFLGNFLTWAAVVGLIKRPPVPLMCLFMFFSSHSMPFFNTANTVSGVQNFPDYSGTIVGIMKGCTGISGAILIQAYNTFNRGEPSTFLLILALWPTFVSLVLMLLVRNYKANTSDVKKYLNGFSALALIIAGYLMIMIILENIFSLPLWARIFSFVLLLLLLASPLGIAIKAQKEDSKRFVETLSFESNTSMENPKSVCSSSDSFVAKDLAYHELPSGEGQVNAALDDTILFDEEGGMNLLQAMCTVNFWLLFIAMVCGMGSTEAVLNNLSQIGQSLNYTTVEWSLMPTITSDLFGVRHMGTIFNTIGIACPLGSYIFSVTVIGHIYDKEAGGDDHSCFGARCFMSSFFIMASLAFLGFLFVVALFQRTKSFYMLRRLKHSLN</sequence>
<dbReference type="InterPro" id="IPR036259">
    <property type="entry name" value="MFS_trans_sf"/>
</dbReference>
<feature type="transmembrane region" description="Helical" evidence="5">
    <location>
        <begin position="814"/>
        <end position="835"/>
    </location>
</feature>
<evidence type="ECO:0000259" key="6">
    <source>
        <dbReference type="Pfam" id="PF06813"/>
    </source>
</evidence>
<dbReference type="Gene3D" id="1.20.1250.20">
    <property type="entry name" value="MFS general substrate transporter like domains"/>
    <property type="match status" value="1"/>
</dbReference>
<feature type="transmembrane region" description="Helical" evidence="5">
    <location>
        <begin position="613"/>
        <end position="634"/>
    </location>
</feature>
<evidence type="ECO:0000313" key="9">
    <source>
        <dbReference type="Proteomes" id="UP000237347"/>
    </source>
</evidence>
<feature type="transmembrane region" description="Helical" evidence="5">
    <location>
        <begin position="572"/>
        <end position="592"/>
    </location>
</feature>
<dbReference type="Pfam" id="PF06813">
    <property type="entry name" value="Nodulin-like"/>
    <property type="match status" value="3"/>
</dbReference>
<feature type="domain" description="Nodulin-like" evidence="6">
    <location>
        <begin position="612"/>
        <end position="864"/>
    </location>
</feature>
<evidence type="ECO:0000313" key="8">
    <source>
        <dbReference type="EMBL" id="KAK7844241.1"/>
    </source>
</evidence>
<dbReference type="Proteomes" id="UP000237347">
    <property type="component" value="Unassembled WGS sequence"/>
</dbReference>
<protein>
    <submittedName>
        <fullName evidence="8">Protein nuclear fusion defective 4</fullName>
    </submittedName>
</protein>
<dbReference type="Pfam" id="PF23262">
    <property type="entry name" value="NFD4_C"/>
    <property type="match status" value="2"/>
</dbReference>
<dbReference type="PANTHER" id="PTHR21576">
    <property type="entry name" value="UNCHARACTERIZED NODULIN-LIKE PROTEIN"/>
    <property type="match status" value="1"/>
</dbReference>
<evidence type="ECO:0000256" key="5">
    <source>
        <dbReference type="SAM" id="Phobius"/>
    </source>
</evidence>
<gene>
    <name evidence="8" type="primary">NFD4_27</name>
    <name evidence="8" type="ORF">CFP56_011118</name>
</gene>
<feature type="transmembrane region" description="Helical" evidence="5">
    <location>
        <begin position="323"/>
        <end position="341"/>
    </location>
</feature>
<accession>A0AAW0L0R1</accession>
<reference evidence="8 9" key="1">
    <citation type="journal article" date="2018" name="Sci. Data">
        <title>The draft genome sequence of cork oak.</title>
        <authorList>
            <person name="Ramos A.M."/>
            <person name="Usie A."/>
            <person name="Barbosa P."/>
            <person name="Barros P.M."/>
            <person name="Capote T."/>
            <person name="Chaves I."/>
            <person name="Simoes F."/>
            <person name="Abreu I."/>
            <person name="Carrasquinho I."/>
            <person name="Faro C."/>
            <person name="Guimaraes J.B."/>
            <person name="Mendonca D."/>
            <person name="Nobrega F."/>
            <person name="Rodrigues L."/>
            <person name="Saibo N.J.M."/>
            <person name="Varela M.C."/>
            <person name="Egas C."/>
            <person name="Matos J."/>
            <person name="Miguel C.M."/>
            <person name="Oliveira M.M."/>
            <person name="Ricardo C.P."/>
            <person name="Goncalves S."/>
        </authorList>
    </citation>
    <scope>NUCLEOTIDE SEQUENCE [LARGE SCALE GENOMIC DNA]</scope>
    <source>
        <strain evidence="9">cv. HL8</strain>
    </source>
</reference>
<organism evidence="8 9">
    <name type="scientific">Quercus suber</name>
    <name type="common">Cork oak</name>
    <dbReference type="NCBI Taxonomy" id="58331"/>
    <lineage>
        <taxon>Eukaryota</taxon>
        <taxon>Viridiplantae</taxon>
        <taxon>Streptophyta</taxon>
        <taxon>Embryophyta</taxon>
        <taxon>Tracheophyta</taxon>
        <taxon>Spermatophyta</taxon>
        <taxon>Magnoliopsida</taxon>
        <taxon>eudicotyledons</taxon>
        <taxon>Gunneridae</taxon>
        <taxon>Pentapetalae</taxon>
        <taxon>rosids</taxon>
        <taxon>fabids</taxon>
        <taxon>Fagales</taxon>
        <taxon>Fagaceae</taxon>
        <taxon>Quercus</taxon>
    </lineage>
</organism>
<feature type="transmembrane region" description="Helical" evidence="5">
    <location>
        <begin position="401"/>
        <end position="421"/>
    </location>
</feature>